<name>A0A4U1BVD8_9SPHI</name>
<evidence type="ECO:0008006" key="3">
    <source>
        <dbReference type="Google" id="ProtNLM"/>
    </source>
</evidence>
<dbReference type="Proteomes" id="UP000308181">
    <property type="component" value="Unassembled WGS sequence"/>
</dbReference>
<reference evidence="1 2" key="1">
    <citation type="submission" date="2019-04" db="EMBL/GenBank/DDBJ databases">
        <title>Pedobacter sp. AR-3-17 sp. nov., isolated from Arctic soil.</title>
        <authorList>
            <person name="Dahal R.H."/>
            <person name="Kim D.-U."/>
        </authorList>
    </citation>
    <scope>NUCLEOTIDE SEQUENCE [LARGE SCALE GENOMIC DNA]</scope>
    <source>
        <strain evidence="1 2">AR-3-17</strain>
    </source>
</reference>
<dbReference type="Pfam" id="PF18939">
    <property type="entry name" value="DUF5686"/>
    <property type="match status" value="1"/>
</dbReference>
<evidence type="ECO:0000313" key="1">
    <source>
        <dbReference type="EMBL" id="TKB96315.1"/>
    </source>
</evidence>
<dbReference type="RefSeq" id="WP_136827182.1">
    <property type="nucleotide sequence ID" value="NZ_SWBP01000005.1"/>
</dbReference>
<comment type="caution">
    <text evidence="1">The sequence shown here is derived from an EMBL/GenBank/DDBJ whole genome shotgun (WGS) entry which is preliminary data.</text>
</comment>
<keyword evidence="2" id="KW-1185">Reference proteome</keyword>
<dbReference type="InterPro" id="IPR043741">
    <property type="entry name" value="DUF5686"/>
</dbReference>
<dbReference type="AlphaFoldDB" id="A0A4U1BVD8"/>
<dbReference type="EMBL" id="SWBP01000005">
    <property type="protein sequence ID" value="TKB96315.1"/>
    <property type="molecule type" value="Genomic_DNA"/>
</dbReference>
<dbReference type="OrthoDB" id="983143at2"/>
<protein>
    <recommendedName>
        <fullName evidence="3">Carboxypeptidase-like regulatory domain-containing protein</fullName>
    </recommendedName>
</protein>
<evidence type="ECO:0000313" key="2">
    <source>
        <dbReference type="Proteomes" id="UP000308181"/>
    </source>
</evidence>
<organism evidence="1 2">
    <name type="scientific">Pedobacter cryophilus</name>
    <dbReference type="NCBI Taxonomy" id="2571271"/>
    <lineage>
        <taxon>Bacteria</taxon>
        <taxon>Pseudomonadati</taxon>
        <taxon>Bacteroidota</taxon>
        <taxon>Sphingobacteriia</taxon>
        <taxon>Sphingobacteriales</taxon>
        <taxon>Sphingobacteriaceae</taxon>
        <taxon>Pedobacter</taxon>
    </lineage>
</organism>
<accession>A0A4U1BVD8</accession>
<proteinExistence type="predicted"/>
<sequence length="717" mass="83303">MKKYFPFLVLYLLPIGIKAQSFTDSVKWVNQFIRETIAVQKDHAQIGFENSGYLKNSLILDEKPEKFLGKNVEKYSKLVDHQLIWLFESYGTVYYTPKDGYKESIKATRSFGKYPSWEFKSAVEMMTNFAKDVVRFGALSDKSFVSPLANNAFNFYTYEVIAIKENLVSVKVKSKKLYTPTFEGILEIDSLSKQVMKLDLRTTGNKGINFIDSLRIKQYFKTGQFSPAATQFLYKGKLLKFSFSGSVEVDFKKWLPLNQMPNHFEKMEVIKEDSAAYHAELLESNRTIPLTLQERMSLAFQDTLRKRQQYKDFTDSIDGIVHKAPFFPLLFSDLVWKSKNQKRAIIFDPILPAFFYNTVEGAGINYGFALIAYARKGKYWSVIPKIRYGLANNELNSDISFSWLYDPKKRGLINFSAGSTYADLNPNGTLNSLQNTLNTLLFEQNFMKLYRKEYGSLSIGKEITKGLYFSGGAELSRNYSVQNNFDYSFRNIKERNFSSNNPLDPNTQTQLFPNNTSFHINASLIYTVNQPFIMQNGMKTYKLPLGPRFILDYRKGFAGVFNSNSDYHFMELSVQQEKLNMGLWGYGSYSVSAGKFFNVKNVYYPEWRHFVGNMALVFNPGLKSFHLLNFYTYSTNQYFLEGHFEHNFNMRFSNHLPILRKLKLEELFGGAYLYQPQKKQYYELYAGLRRLMFRVDYAFSFDIEGQLDHGIKLSYNF</sequence>
<gene>
    <name evidence="1" type="ORF">FA046_14110</name>
</gene>